<gene>
    <name evidence="1" type="ORF">EMH_0097830</name>
</gene>
<dbReference type="VEuPathDB" id="ToxoDB:EMH_0097830"/>
<organism evidence="1 2">
    <name type="scientific">Eimeria mitis</name>
    <dbReference type="NCBI Taxonomy" id="44415"/>
    <lineage>
        <taxon>Eukaryota</taxon>
        <taxon>Sar</taxon>
        <taxon>Alveolata</taxon>
        <taxon>Apicomplexa</taxon>
        <taxon>Conoidasida</taxon>
        <taxon>Coccidia</taxon>
        <taxon>Eucoccidiorida</taxon>
        <taxon>Eimeriorina</taxon>
        <taxon>Eimeriidae</taxon>
        <taxon>Eimeria</taxon>
    </lineage>
</organism>
<name>U6KKV4_9EIME</name>
<reference evidence="1" key="1">
    <citation type="submission" date="2013-10" db="EMBL/GenBank/DDBJ databases">
        <title>Genomic analysis of the causative agents of coccidiosis in chickens.</title>
        <authorList>
            <person name="Reid A.J."/>
            <person name="Blake D."/>
            <person name="Billington K."/>
            <person name="Browne H."/>
            <person name="Dunn M."/>
            <person name="Hung S."/>
            <person name="Kawahara F."/>
            <person name="Miranda-Saavedra D."/>
            <person name="Mourier T."/>
            <person name="Nagra H."/>
            <person name="Otto T.D."/>
            <person name="Rawlings N."/>
            <person name="Sanchez A."/>
            <person name="Sanders M."/>
            <person name="Subramaniam C."/>
            <person name="Tay Y."/>
            <person name="Dear P."/>
            <person name="Doerig C."/>
            <person name="Gruber A."/>
            <person name="Parkinson J."/>
            <person name="Shirley M."/>
            <person name="Wan K.L."/>
            <person name="Berriman M."/>
            <person name="Tomley F."/>
            <person name="Pain A."/>
        </authorList>
    </citation>
    <scope>NUCLEOTIDE SEQUENCE [LARGE SCALE GENOMIC DNA]</scope>
    <source>
        <strain evidence="1">Houghton</strain>
    </source>
</reference>
<keyword evidence="2" id="KW-1185">Reference proteome</keyword>
<proteinExistence type="predicted"/>
<dbReference type="GeneID" id="60404785"/>
<evidence type="ECO:0000313" key="1">
    <source>
        <dbReference type="EMBL" id="CDJ36872.1"/>
    </source>
</evidence>
<dbReference type="AlphaFoldDB" id="U6KKV4"/>
<dbReference type="RefSeq" id="XP_037879160.1">
    <property type="nucleotide sequence ID" value="XM_038021976.1"/>
</dbReference>
<evidence type="ECO:0000313" key="2">
    <source>
        <dbReference type="Proteomes" id="UP000030744"/>
    </source>
</evidence>
<dbReference type="EMBL" id="HG737193">
    <property type="protein sequence ID" value="CDJ36872.1"/>
    <property type="molecule type" value="Genomic_DNA"/>
</dbReference>
<reference evidence="1" key="2">
    <citation type="submission" date="2013-10" db="EMBL/GenBank/DDBJ databases">
        <authorList>
            <person name="Aslett M."/>
        </authorList>
    </citation>
    <scope>NUCLEOTIDE SEQUENCE [LARGE SCALE GENOMIC DNA]</scope>
    <source>
        <strain evidence="1">Houghton</strain>
    </source>
</reference>
<dbReference type="InterPro" id="IPR021288">
    <property type="entry name" value="Surface_antigen"/>
</dbReference>
<dbReference type="Pfam" id="PF11054">
    <property type="entry name" value="Surface_antigen"/>
    <property type="match status" value="1"/>
</dbReference>
<sequence>MAALKLFSLGSASAFLMANAVHQTAKQTSLASDGTSPTYTVKLGEDHVCLDEINAARQAAGLEHFKTESGAELAWPPVTLEDDEQHNAAWNPVCEALTGEESADVAKSANANGFKTGTYAYIALESATADCAAAVSHWKDAASNFTTIPPAKNNQTTLYDKQQNISFVAMYNPLEDAAADCRVVTCTRSAATQSPGVGGVGALSAGEGKTGYALLCMTTPEALTAEAAPFK</sequence>
<dbReference type="Proteomes" id="UP000030744">
    <property type="component" value="Unassembled WGS sequence"/>
</dbReference>
<accession>U6KKV4</accession>
<protein>
    <submittedName>
        <fullName evidence="1">SAG family member</fullName>
    </submittedName>
</protein>